<dbReference type="OrthoDB" id="19623at2759"/>
<feature type="domain" description="Torsin-1A C-terminal" evidence="2">
    <location>
        <begin position="408"/>
        <end position="463"/>
    </location>
</feature>
<proteinExistence type="predicted"/>
<dbReference type="PANTHER" id="PTHR10760">
    <property type="entry name" value="TORSIN"/>
    <property type="match status" value="1"/>
</dbReference>
<feature type="region of interest" description="Disordered" evidence="1">
    <location>
        <begin position="175"/>
        <end position="236"/>
    </location>
</feature>
<dbReference type="PANTHER" id="PTHR10760:SF2">
    <property type="entry name" value="LD13476P-RELATED"/>
    <property type="match status" value="1"/>
</dbReference>
<name>A0A2T7NM35_POMCA</name>
<keyword evidence="4" id="KW-1185">Reference proteome</keyword>
<dbReference type="GO" id="GO:0005524">
    <property type="term" value="F:ATP binding"/>
    <property type="evidence" value="ECO:0007669"/>
    <property type="project" value="InterPro"/>
</dbReference>
<dbReference type="AlphaFoldDB" id="A0A2T7NM35"/>
<dbReference type="STRING" id="400727.A0A2T7NM35"/>
<evidence type="ECO:0000256" key="1">
    <source>
        <dbReference type="SAM" id="MobiDB-lite"/>
    </source>
</evidence>
<dbReference type="Pfam" id="PF21376">
    <property type="entry name" value="TOR1A_C"/>
    <property type="match status" value="1"/>
</dbReference>
<comment type="caution">
    <text evidence="3">The sequence shown here is derived from an EMBL/GenBank/DDBJ whole genome shotgun (WGS) entry which is preliminary data.</text>
</comment>
<feature type="compositionally biased region" description="Polar residues" evidence="1">
    <location>
        <begin position="89"/>
        <end position="126"/>
    </location>
</feature>
<evidence type="ECO:0000259" key="2">
    <source>
        <dbReference type="Pfam" id="PF21376"/>
    </source>
</evidence>
<dbReference type="InterPro" id="IPR010448">
    <property type="entry name" value="Torsin"/>
</dbReference>
<gene>
    <name evidence="3" type="ORF">C0Q70_18031</name>
</gene>
<evidence type="ECO:0000313" key="3">
    <source>
        <dbReference type="EMBL" id="PVD22225.1"/>
    </source>
</evidence>
<feature type="compositionally biased region" description="Polar residues" evidence="1">
    <location>
        <begin position="184"/>
        <end position="193"/>
    </location>
</feature>
<dbReference type="GO" id="GO:0005737">
    <property type="term" value="C:cytoplasm"/>
    <property type="evidence" value="ECO:0007669"/>
    <property type="project" value="UniProtKB-ARBA"/>
</dbReference>
<dbReference type="EMBL" id="PZQS01000011">
    <property type="protein sequence ID" value="PVD22225.1"/>
    <property type="molecule type" value="Genomic_DNA"/>
</dbReference>
<sequence length="470" mass="52842">MEPMDFDEDNPEVARMGQSRTYRLTPAKFVPYSSSSLSGSQTQSLDAALLSGSPCRRTISATNTWPRWNTFSVHNPAVESDYDSAGSLSFNPAMESSQRRATPVESWTSQRQTGYQEEGNTSMNSSDRSDVSEIEASQCSPSPSWDRVISAFKSITMFKSMSDVDQTSHLDAQQYADKRKDQGDVNTWSTRPSSPEMVRNRSWEPALSVTRSVTTLKRKRSSAKSPEMQRSKTCVSQVQATPIKKLSWEGDGHNATESTKHASRMANQPGTSVLMGVVFQIQVAHHRKHFAEFDAELLRNEMASKVFGQHVAINVVPQYIQKYLQLLNEKREKCSVEDCQQTPLVLSFHGWTGSDINRQTFQAMLTGKERESVSADEFSPLFSSCSDPWYKSFLSENLISASVPFLPLEKQHVVQCIRRDLVSKKMSTQPDMVARVLNELTFVTLESGHQFSQTGCKRVFDKVNLVMFTT</sequence>
<dbReference type="GO" id="GO:0016887">
    <property type="term" value="F:ATP hydrolysis activity"/>
    <property type="evidence" value="ECO:0007669"/>
    <property type="project" value="InterPro"/>
</dbReference>
<reference evidence="3 4" key="1">
    <citation type="submission" date="2018-04" db="EMBL/GenBank/DDBJ databases">
        <title>The genome of golden apple snail Pomacea canaliculata provides insight into stress tolerance and invasive adaptation.</title>
        <authorList>
            <person name="Liu C."/>
            <person name="Liu B."/>
            <person name="Ren Y."/>
            <person name="Zhang Y."/>
            <person name="Wang H."/>
            <person name="Li S."/>
            <person name="Jiang F."/>
            <person name="Yin L."/>
            <person name="Zhang G."/>
            <person name="Qian W."/>
            <person name="Fan W."/>
        </authorList>
    </citation>
    <scope>NUCLEOTIDE SEQUENCE [LARGE SCALE GENOMIC DNA]</scope>
    <source>
        <strain evidence="3">SZHN2017</strain>
        <tissue evidence="3">Muscle</tissue>
    </source>
</reference>
<feature type="region of interest" description="Disordered" evidence="1">
    <location>
        <begin position="89"/>
        <end position="143"/>
    </location>
</feature>
<organism evidence="3 4">
    <name type="scientific">Pomacea canaliculata</name>
    <name type="common">Golden apple snail</name>
    <dbReference type="NCBI Taxonomy" id="400727"/>
    <lineage>
        <taxon>Eukaryota</taxon>
        <taxon>Metazoa</taxon>
        <taxon>Spiralia</taxon>
        <taxon>Lophotrochozoa</taxon>
        <taxon>Mollusca</taxon>
        <taxon>Gastropoda</taxon>
        <taxon>Caenogastropoda</taxon>
        <taxon>Architaenioglossa</taxon>
        <taxon>Ampullarioidea</taxon>
        <taxon>Ampullariidae</taxon>
        <taxon>Pomacea</taxon>
    </lineage>
</organism>
<protein>
    <recommendedName>
        <fullName evidence="2">Torsin-1A C-terminal domain-containing protein</fullName>
    </recommendedName>
</protein>
<accession>A0A2T7NM35</accession>
<dbReference type="InterPro" id="IPR049337">
    <property type="entry name" value="TOR1A_C"/>
</dbReference>
<evidence type="ECO:0000313" key="4">
    <source>
        <dbReference type="Proteomes" id="UP000245119"/>
    </source>
</evidence>
<dbReference type="Proteomes" id="UP000245119">
    <property type="component" value="Linkage Group LG11"/>
</dbReference>